<evidence type="ECO:0000313" key="3">
    <source>
        <dbReference type="Proteomes" id="UP000679992"/>
    </source>
</evidence>
<evidence type="ECO:0000256" key="1">
    <source>
        <dbReference type="SAM" id="Phobius"/>
    </source>
</evidence>
<keyword evidence="1" id="KW-0472">Membrane</keyword>
<organism evidence="2 3">
    <name type="scientific">Paenibacillus vini</name>
    <dbReference type="NCBI Taxonomy" id="1476024"/>
    <lineage>
        <taxon>Bacteria</taxon>
        <taxon>Bacillati</taxon>
        <taxon>Bacillota</taxon>
        <taxon>Bacilli</taxon>
        <taxon>Bacillales</taxon>
        <taxon>Paenibacillaceae</taxon>
        <taxon>Paenibacillus</taxon>
    </lineage>
</organism>
<gene>
    <name evidence="2" type="ORF">J42TS3_15080</name>
</gene>
<name>A0ABQ4M908_9BACL</name>
<keyword evidence="1" id="KW-1133">Transmembrane helix</keyword>
<feature type="transmembrane region" description="Helical" evidence="1">
    <location>
        <begin position="34"/>
        <end position="59"/>
    </location>
</feature>
<dbReference type="RefSeq" id="WP_211024095.1">
    <property type="nucleotide sequence ID" value="NZ_BOSL01000003.1"/>
</dbReference>
<evidence type="ECO:0000313" key="2">
    <source>
        <dbReference type="EMBL" id="GIP52473.1"/>
    </source>
</evidence>
<sequence length="62" mass="7055">MKKFEWLLPVAVMLLGILCLFVSASSFRSDWMAVGVRFIRCVIIGGVAIFVLYMLIGLFRKK</sequence>
<evidence type="ECO:0008006" key="4">
    <source>
        <dbReference type="Google" id="ProtNLM"/>
    </source>
</evidence>
<protein>
    <recommendedName>
        <fullName evidence="4">Signal transduction histidine kinase</fullName>
    </recommendedName>
</protein>
<comment type="caution">
    <text evidence="2">The sequence shown here is derived from an EMBL/GenBank/DDBJ whole genome shotgun (WGS) entry which is preliminary data.</text>
</comment>
<reference evidence="2 3" key="1">
    <citation type="submission" date="2021-03" db="EMBL/GenBank/DDBJ databases">
        <title>Antimicrobial resistance genes in bacteria isolated from Japanese honey, and their potential for conferring macrolide and lincosamide resistance in the American foulbrood pathogen Paenibacillus larvae.</title>
        <authorList>
            <person name="Okamoto M."/>
            <person name="Kumagai M."/>
            <person name="Kanamori H."/>
            <person name="Takamatsu D."/>
        </authorList>
    </citation>
    <scope>NUCLEOTIDE SEQUENCE [LARGE SCALE GENOMIC DNA]</scope>
    <source>
        <strain evidence="2 3">J42TS3</strain>
    </source>
</reference>
<accession>A0ABQ4M908</accession>
<dbReference type="EMBL" id="BOSL01000003">
    <property type="protein sequence ID" value="GIP52473.1"/>
    <property type="molecule type" value="Genomic_DNA"/>
</dbReference>
<keyword evidence="1" id="KW-0812">Transmembrane</keyword>
<dbReference type="Proteomes" id="UP000679992">
    <property type="component" value="Unassembled WGS sequence"/>
</dbReference>
<proteinExistence type="predicted"/>
<keyword evidence="3" id="KW-1185">Reference proteome</keyword>